<keyword evidence="4" id="KW-1185">Reference proteome</keyword>
<protein>
    <submittedName>
        <fullName evidence="3">Thiosulfate oxidation carrier protein SoxY</fullName>
    </submittedName>
</protein>
<name>A0A178MM44_9PROT</name>
<dbReference type="InterPro" id="IPR038162">
    <property type="entry name" value="SoxY_sf"/>
</dbReference>
<dbReference type="PROSITE" id="PS51257">
    <property type="entry name" value="PROKAR_LIPOPROTEIN"/>
    <property type="match status" value="1"/>
</dbReference>
<dbReference type="Proteomes" id="UP000078428">
    <property type="component" value="Unassembled WGS sequence"/>
</dbReference>
<feature type="chain" id="PRO_5008092082" evidence="1">
    <location>
        <begin position="32"/>
        <end position="150"/>
    </location>
</feature>
<evidence type="ECO:0000313" key="4">
    <source>
        <dbReference type="Proteomes" id="UP000078428"/>
    </source>
</evidence>
<dbReference type="AlphaFoldDB" id="A0A178MM44"/>
<evidence type="ECO:0000256" key="1">
    <source>
        <dbReference type="SAM" id="SignalP"/>
    </source>
</evidence>
<dbReference type="PIRSF" id="PIRSF010312">
    <property type="entry name" value="Sulphur_oxidation_SoxY"/>
    <property type="match status" value="1"/>
</dbReference>
<gene>
    <name evidence="3" type="ORF">A6A04_18750</name>
</gene>
<dbReference type="STRING" id="1285242.A6A04_18750"/>
<dbReference type="NCBIfam" id="TIGR04488">
    <property type="entry name" value="SoxY_true_GGCGG"/>
    <property type="match status" value="1"/>
</dbReference>
<evidence type="ECO:0000313" key="3">
    <source>
        <dbReference type="EMBL" id="OAN49812.1"/>
    </source>
</evidence>
<dbReference type="OrthoDB" id="9804570at2"/>
<dbReference type="InterPro" id="IPR016568">
    <property type="entry name" value="Sulphur_oxidation_SoxY"/>
</dbReference>
<sequence>MGVNRRQVMTAMGAGAVGAACAGLLPGVAQATPAEAEDMIKSLIGTAKASEGKIQLKLPQIADNGATVPLRVVVDSPMTEADHVKTIHIIAEGNPLPGVASFHFTPKSGKADVQTRIRLGKTQNVHAVAVMSNGSVWRTKEEVKVTVGGC</sequence>
<feature type="signal peptide" evidence="1">
    <location>
        <begin position="1"/>
        <end position="31"/>
    </location>
</feature>
<organism evidence="3 4">
    <name type="scientific">Paramagnetospirillum marisnigri</name>
    <dbReference type="NCBI Taxonomy" id="1285242"/>
    <lineage>
        <taxon>Bacteria</taxon>
        <taxon>Pseudomonadati</taxon>
        <taxon>Pseudomonadota</taxon>
        <taxon>Alphaproteobacteria</taxon>
        <taxon>Rhodospirillales</taxon>
        <taxon>Magnetospirillaceae</taxon>
        <taxon>Paramagnetospirillum</taxon>
    </lineage>
</organism>
<proteinExistence type="predicted"/>
<dbReference type="EMBL" id="LWQT01000058">
    <property type="protein sequence ID" value="OAN49812.1"/>
    <property type="molecule type" value="Genomic_DNA"/>
</dbReference>
<dbReference type="Gene3D" id="2.60.40.2470">
    <property type="entry name" value="SoxY domain"/>
    <property type="match status" value="1"/>
</dbReference>
<dbReference type="PROSITE" id="PS51318">
    <property type="entry name" value="TAT"/>
    <property type="match status" value="1"/>
</dbReference>
<comment type="caution">
    <text evidence="3">The sequence shown here is derived from an EMBL/GenBank/DDBJ whole genome shotgun (WGS) entry which is preliminary data.</text>
</comment>
<dbReference type="Pfam" id="PF13501">
    <property type="entry name" value="SoxY"/>
    <property type="match status" value="1"/>
</dbReference>
<feature type="domain" description="Ig-like SoxY" evidence="2">
    <location>
        <begin position="41"/>
        <end position="150"/>
    </location>
</feature>
<reference evidence="3 4" key="1">
    <citation type="submission" date="2016-04" db="EMBL/GenBank/DDBJ databases">
        <title>Draft genome sequence of freshwater magnetotactic bacteria Magnetospirillum marisnigri SP-1 and Magnetospirillum moscoviense BB-1.</title>
        <authorList>
            <person name="Koziaeva V."/>
            <person name="Dziuba M.V."/>
            <person name="Ivanov T.M."/>
            <person name="Kuznetsov B."/>
            <person name="Grouzdev D.S."/>
        </authorList>
    </citation>
    <scope>NUCLEOTIDE SEQUENCE [LARGE SCALE GENOMIC DNA]</scope>
    <source>
        <strain evidence="3 4">SP-1</strain>
    </source>
</reference>
<accession>A0A178MM44</accession>
<keyword evidence="1" id="KW-0732">Signal</keyword>
<dbReference type="InterPro" id="IPR032711">
    <property type="entry name" value="SoxY"/>
</dbReference>
<evidence type="ECO:0000259" key="2">
    <source>
        <dbReference type="Pfam" id="PF13501"/>
    </source>
</evidence>
<dbReference type="InterPro" id="IPR006311">
    <property type="entry name" value="TAT_signal"/>
</dbReference>